<feature type="chain" id="PRO_5043734399" evidence="1">
    <location>
        <begin position="29"/>
        <end position="383"/>
    </location>
</feature>
<dbReference type="RefSeq" id="WP_216063694.1">
    <property type="nucleotide sequence ID" value="NZ_JAHKPP010000021.1"/>
</dbReference>
<protein>
    <submittedName>
        <fullName evidence="2">Cellulase family glycosylhydrolase</fullName>
    </submittedName>
</protein>
<name>A0AAW7X0N1_9GAMM</name>
<dbReference type="AlphaFoldDB" id="A0AAW7X0N1"/>
<feature type="signal peptide" evidence="1">
    <location>
        <begin position="1"/>
        <end position="28"/>
    </location>
</feature>
<reference evidence="2" key="1">
    <citation type="submission" date="2023-07" db="EMBL/GenBank/DDBJ databases">
        <title>Genome content predicts the carbon catabolic preferences of heterotrophic bacteria.</title>
        <authorList>
            <person name="Gralka M."/>
        </authorList>
    </citation>
    <scope>NUCLEOTIDE SEQUENCE</scope>
    <source>
        <strain evidence="2">I3M17_2</strain>
    </source>
</reference>
<dbReference type="PANTHER" id="PTHR37398">
    <property type="entry name" value="ENDO-BETA-1,4-MANNANASE"/>
    <property type="match status" value="1"/>
</dbReference>
<sequence>MPYFQAPKPSLPLACVLLVMLISLGACSGAIQSNHGAKAALNTPQGHVVIKGKPVYLSGFNVAWFDFARDFGKGVDEKALRKALQQVKDSGGNSLRWWMHTDGSQTPEWHTVNGVRLVAGPGGSLIQDLKTALDIAAEYDVYIVPSIWSFDMLKDNDYRKPPTQDNYRLLTEDKVLNSYINNALVPMVQALNSHPQLAAWELFNEPENMTESWFPQQEGFYGGKVPSLKQLQKVQALMTAAIHQAALDINQVALVTTGSKSMGKYNSDIAGGINLYRDDRMIAAAGGNPLATLDFYAPHYYNNESKHGAWSPFHHHVDYWQVTKPVVIGEFHANETLDVLNDPVKAEDLCSRLIDNGYAGGWSWQWNEHVEHLMHCQERAAIR</sequence>
<evidence type="ECO:0000256" key="1">
    <source>
        <dbReference type="SAM" id="SignalP"/>
    </source>
</evidence>
<dbReference type="EMBL" id="JAUOPB010000001">
    <property type="protein sequence ID" value="MDO6420905.1"/>
    <property type="molecule type" value="Genomic_DNA"/>
</dbReference>
<organism evidence="2 3">
    <name type="scientific">Saccharophagus degradans</name>
    <dbReference type="NCBI Taxonomy" id="86304"/>
    <lineage>
        <taxon>Bacteria</taxon>
        <taxon>Pseudomonadati</taxon>
        <taxon>Pseudomonadota</taxon>
        <taxon>Gammaproteobacteria</taxon>
        <taxon>Cellvibrionales</taxon>
        <taxon>Cellvibrionaceae</taxon>
        <taxon>Saccharophagus</taxon>
    </lineage>
</organism>
<proteinExistence type="predicted"/>
<keyword evidence="1" id="KW-0732">Signal</keyword>
<gene>
    <name evidence="2" type="ORF">Q4521_00315</name>
</gene>
<accession>A0AAW7X0N1</accession>
<dbReference type="PANTHER" id="PTHR37398:SF3">
    <property type="entry name" value="GLYCOSIDE HYDROLASE FAMILY 5 DOMAIN-CONTAINING PROTEIN"/>
    <property type="match status" value="1"/>
</dbReference>
<evidence type="ECO:0000313" key="3">
    <source>
        <dbReference type="Proteomes" id="UP001169760"/>
    </source>
</evidence>
<dbReference type="Proteomes" id="UP001169760">
    <property type="component" value="Unassembled WGS sequence"/>
</dbReference>
<comment type="caution">
    <text evidence="2">The sequence shown here is derived from an EMBL/GenBank/DDBJ whole genome shotgun (WGS) entry which is preliminary data.</text>
</comment>
<evidence type="ECO:0000313" key="2">
    <source>
        <dbReference type="EMBL" id="MDO6420905.1"/>
    </source>
</evidence>